<dbReference type="AlphaFoldDB" id="A0A8H7CKB7"/>
<reference evidence="7" key="1">
    <citation type="submission" date="2020-05" db="EMBL/GenBank/DDBJ databases">
        <title>Mycena genomes resolve the evolution of fungal bioluminescence.</title>
        <authorList>
            <person name="Tsai I.J."/>
        </authorList>
    </citation>
    <scope>NUCLEOTIDE SEQUENCE</scope>
    <source>
        <strain evidence="7">160909Yilan</strain>
    </source>
</reference>
<dbReference type="Gene3D" id="3.40.50.720">
    <property type="entry name" value="NAD(P)-binding Rossmann-like Domain"/>
    <property type="match status" value="1"/>
</dbReference>
<evidence type="ECO:0000259" key="6">
    <source>
        <dbReference type="Pfam" id="PF08546"/>
    </source>
</evidence>
<comment type="similarity">
    <text evidence="1">Belongs to the ketopantoate reductase family.</text>
</comment>
<dbReference type="GO" id="GO:0008677">
    <property type="term" value="F:2-dehydropantoate 2-reductase activity"/>
    <property type="evidence" value="ECO:0007669"/>
    <property type="project" value="TreeGrafter"/>
</dbReference>
<dbReference type="Pfam" id="PF08546">
    <property type="entry name" value="ApbA_C"/>
    <property type="match status" value="1"/>
</dbReference>
<gene>
    <name evidence="7" type="ORF">MSAN_02147900</name>
</gene>
<dbReference type="InterPro" id="IPR036291">
    <property type="entry name" value="NAD(P)-bd_dom_sf"/>
</dbReference>
<protein>
    <submittedName>
        <fullName evidence="7">Putative 2-dehydropantoate 2-reductase</fullName>
    </submittedName>
</protein>
<name>A0A8H7CKB7_9AGAR</name>
<feature type="domain" description="Ketopantoate reductase C-terminal" evidence="6">
    <location>
        <begin position="225"/>
        <end position="278"/>
    </location>
</feature>
<keyword evidence="2" id="KW-0521">NADP</keyword>
<dbReference type="PANTHER" id="PTHR43765:SF2">
    <property type="entry name" value="2-DEHYDROPANTOATE 2-REDUCTASE"/>
    <property type="match status" value="1"/>
</dbReference>
<dbReference type="InterPro" id="IPR013332">
    <property type="entry name" value="KPR_N"/>
</dbReference>
<dbReference type="InterPro" id="IPR013328">
    <property type="entry name" value="6PGD_dom2"/>
</dbReference>
<evidence type="ECO:0000259" key="5">
    <source>
        <dbReference type="Pfam" id="PF02558"/>
    </source>
</evidence>
<dbReference type="InterPro" id="IPR050838">
    <property type="entry name" value="Ketopantoate_reductase"/>
</dbReference>
<evidence type="ECO:0000256" key="1">
    <source>
        <dbReference type="ARBA" id="ARBA00007870"/>
    </source>
</evidence>
<feature type="region of interest" description="Disordered" evidence="4">
    <location>
        <begin position="289"/>
        <end position="308"/>
    </location>
</feature>
<dbReference type="Gene3D" id="1.10.1040.10">
    <property type="entry name" value="N-(1-d-carboxylethyl)-l-norvaline Dehydrogenase, domain 2"/>
    <property type="match status" value="1"/>
</dbReference>
<dbReference type="GO" id="GO:0050661">
    <property type="term" value="F:NADP binding"/>
    <property type="evidence" value="ECO:0007669"/>
    <property type="project" value="TreeGrafter"/>
</dbReference>
<dbReference type="PANTHER" id="PTHR43765">
    <property type="entry name" value="2-DEHYDROPANTOATE 2-REDUCTASE-RELATED"/>
    <property type="match status" value="1"/>
</dbReference>
<dbReference type="OrthoDB" id="73846at2759"/>
<dbReference type="Proteomes" id="UP000623467">
    <property type="component" value="Unassembled WGS sequence"/>
</dbReference>
<feature type="compositionally biased region" description="Polar residues" evidence="4">
    <location>
        <begin position="299"/>
        <end position="308"/>
    </location>
</feature>
<evidence type="ECO:0000256" key="2">
    <source>
        <dbReference type="ARBA" id="ARBA00022857"/>
    </source>
</evidence>
<evidence type="ECO:0000313" key="8">
    <source>
        <dbReference type="Proteomes" id="UP000623467"/>
    </source>
</evidence>
<comment type="caution">
    <text evidence="7">The sequence shown here is derived from an EMBL/GenBank/DDBJ whole genome shotgun (WGS) entry which is preliminary data.</text>
</comment>
<feature type="domain" description="Ketopantoate reductase N-terminal" evidence="5">
    <location>
        <begin position="3"/>
        <end position="144"/>
    </location>
</feature>
<dbReference type="InterPro" id="IPR013752">
    <property type="entry name" value="KPA_reductase"/>
</dbReference>
<keyword evidence="3" id="KW-0560">Oxidoreductase</keyword>
<dbReference type="Pfam" id="PF02558">
    <property type="entry name" value="ApbA"/>
    <property type="match status" value="1"/>
</dbReference>
<organism evidence="7 8">
    <name type="scientific">Mycena sanguinolenta</name>
    <dbReference type="NCBI Taxonomy" id="230812"/>
    <lineage>
        <taxon>Eukaryota</taxon>
        <taxon>Fungi</taxon>
        <taxon>Dikarya</taxon>
        <taxon>Basidiomycota</taxon>
        <taxon>Agaricomycotina</taxon>
        <taxon>Agaricomycetes</taxon>
        <taxon>Agaricomycetidae</taxon>
        <taxon>Agaricales</taxon>
        <taxon>Marasmiineae</taxon>
        <taxon>Mycenaceae</taxon>
        <taxon>Mycena</taxon>
    </lineage>
</organism>
<dbReference type="SUPFAM" id="SSF51735">
    <property type="entry name" value="NAD(P)-binding Rossmann-fold domains"/>
    <property type="match status" value="1"/>
</dbReference>
<evidence type="ECO:0000313" key="7">
    <source>
        <dbReference type="EMBL" id="KAF7339341.1"/>
    </source>
</evidence>
<dbReference type="EMBL" id="JACAZH010000031">
    <property type="protein sequence ID" value="KAF7339341.1"/>
    <property type="molecule type" value="Genomic_DNA"/>
</dbReference>
<evidence type="ECO:0000256" key="3">
    <source>
        <dbReference type="ARBA" id="ARBA00023002"/>
    </source>
</evidence>
<accession>A0A8H7CKB7</accession>
<proteinExistence type="inferred from homology"/>
<dbReference type="GO" id="GO:0005739">
    <property type="term" value="C:mitochondrion"/>
    <property type="evidence" value="ECO:0007669"/>
    <property type="project" value="TreeGrafter"/>
</dbReference>
<keyword evidence="8" id="KW-1185">Reference proteome</keyword>
<evidence type="ECO:0000256" key="4">
    <source>
        <dbReference type="SAM" id="MobiDB-lite"/>
    </source>
</evidence>
<sequence length="308" mass="33707">MRFHVVGVGSLGSLVAHHLRKATAAVHPVILLHNKERDASRGRDALHVASSGLISSTSGFQRETYTANEDVIDSLFVTTRANSTLHALKELSPRLNQNSTVVLVQNGLAVYDKIIQDLFRVPGQRPHFIFASTTHVARFGAGGELLKHPLRGNLQFAVVPDPYGRNFEAGFADPALHLSERSARLSDLANPEEESYQRYRSLRNTAAALLLADALNARWKPMENLQLILRQNLAVDCAIQPLTALLGCQTSDIFATPASVRIADRICREASAVFGTQIREETRAMVDAAQGASRRRSGNRQITSWAGA</sequence>